<keyword evidence="2" id="KW-1185">Reference proteome</keyword>
<evidence type="ECO:0000313" key="2">
    <source>
        <dbReference type="Proteomes" id="UP001172457"/>
    </source>
</evidence>
<sequence>MNHAQQFGPSANRLAVLGRLDQHCLVAKGFNQEYDIDYEETFAPVARVTSVRSLLCWELQAKTNMHSGIKLQFPIQKIHPKQV</sequence>
<name>A0AA38TAL9_9ASTR</name>
<organism evidence="1 2">
    <name type="scientific">Centaurea solstitialis</name>
    <name type="common">yellow star-thistle</name>
    <dbReference type="NCBI Taxonomy" id="347529"/>
    <lineage>
        <taxon>Eukaryota</taxon>
        <taxon>Viridiplantae</taxon>
        <taxon>Streptophyta</taxon>
        <taxon>Embryophyta</taxon>
        <taxon>Tracheophyta</taxon>
        <taxon>Spermatophyta</taxon>
        <taxon>Magnoliopsida</taxon>
        <taxon>eudicotyledons</taxon>
        <taxon>Gunneridae</taxon>
        <taxon>Pentapetalae</taxon>
        <taxon>asterids</taxon>
        <taxon>campanulids</taxon>
        <taxon>Asterales</taxon>
        <taxon>Asteraceae</taxon>
        <taxon>Carduoideae</taxon>
        <taxon>Cardueae</taxon>
        <taxon>Centaureinae</taxon>
        <taxon>Centaurea</taxon>
    </lineage>
</organism>
<accession>A0AA38TAL9</accession>
<gene>
    <name evidence="1" type="ORF">OSB04_020415</name>
</gene>
<evidence type="ECO:0000313" key="1">
    <source>
        <dbReference type="EMBL" id="KAJ9547872.1"/>
    </source>
</evidence>
<protein>
    <recommendedName>
        <fullName evidence="3">Reverse transcriptase Ty1/copia-type domain-containing protein</fullName>
    </recommendedName>
</protein>
<evidence type="ECO:0008006" key="3">
    <source>
        <dbReference type="Google" id="ProtNLM"/>
    </source>
</evidence>
<comment type="caution">
    <text evidence="1">The sequence shown here is derived from an EMBL/GenBank/DDBJ whole genome shotgun (WGS) entry which is preliminary data.</text>
</comment>
<dbReference type="Proteomes" id="UP001172457">
    <property type="component" value="Chromosome 5"/>
</dbReference>
<dbReference type="AlphaFoldDB" id="A0AA38TAL9"/>
<dbReference type="EMBL" id="JARYMX010000005">
    <property type="protein sequence ID" value="KAJ9547872.1"/>
    <property type="molecule type" value="Genomic_DNA"/>
</dbReference>
<reference evidence="1" key="1">
    <citation type="submission" date="2023-03" db="EMBL/GenBank/DDBJ databases">
        <title>Chromosome-scale reference genome and RAD-based genetic map of yellow starthistle (Centaurea solstitialis) reveal putative structural variation and QTLs associated with invader traits.</title>
        <authorList>
            <person name="Reatini B."/>
            <person name="Cang F.A."/>
            <person name="Jiang Q."/>
            <person name="Mckibben M.T.W."/>
            <person name="Barker M.S."/>
            <person name="Rieseberg L.H."/>
            <person name="Dlugosch K.M."/>
        </authorList>
    </citation>
    <scope>NUCLEOTIDE SEQUENCE</scope>
    <source>
        <strain evidence="1">CAN-66</strain>
        <tissue evidence="1">Leaf</tissue>
    </source>
</reference>
<proteinExistence type="predicted"/>